<keyword evidence="1" id="KW-1133">Transmembrane helix</keyword>
<gene>
    <name evidence="2" type="ORF">ACFO5Q_11100</name>
</gene>
<evidence type="ECO:0000256" key="1">
    <source>
        <dbReference type="SAM" id="Phobius"/>
    </source>
</evidence>
<accession>A0ABV8UB95</accession>
<dbReference type="RefSeq" id="WP_156431903.1">
    <property type="nucleotide sequence ID" value="NZ_JBHSCR010000007.1"/>
</dbReference>
<name>A0ABV8UB95_9PROT</name>
<dbReference type="Proteomes" id="UP001595776">
    <property type="component" value="Unassembled WGS sequence"/>
</dbReference>
<sequence length="337" mass="36964">MTCRRVKRYPYPILHPCFSGWQCNRRTDIDLKEHGMTILITLKHAQLIKKELGLNLPHVKSAHRAEAMARGLGWKSNAALRAALMCGDAECEVNDDAFIGYLTDKGFEGVTGCRLSVVVETAIGVGTLTEDETPADSLIIKTVRPSAQAAISSRWSTLAFGLFAVVCYLLLTVQTADEYLEQAVARSLDVAETAGTRSVLILDADLSQEVVSGLMEYPYISSAEILDDHGSQLAAGQRTIQPETFSERLQALVALDQEIEYSRILQLPPTMNEKGGLLRVTVNRPKALSLIPGPTWGGMIFSLLLGVGLLALLIAGQSALRGWMRLYLDQHYRLAHN</sequence>
<proteinExistence type="predicted"/>
<reference evidence="3" key="1">
    <citation type="journal article" date="2019" name="Int. J. Syst. Evol. Microbiol.">
        <title>The Global Catalogue of Microorganisms (GCM) 10K type strain sequencing project: providing services to taxonomists for standard genome sequencing and annotation.</title>
        <authorList>
            <consortium name="The Broad Institute Genomics Platform"/>
            <consortium name="The Broad Institute Genome Sequencing Center for Infectious Disease"/>
            <person name="Wu L."/>
            <person name="Ma J."/>
        </authorList>
    </citation>
    <scope>NUCLEOTIDE SEQUENCE [LARGE SCALE GENOMIC DNA]</scope>
    <source>
        <strain evidence="3">CGMCC 1.15304</strain>
    </source>
</reference>
<evidence type="ECO:0000313" key="2">
    <source>
        <dbReference type="EMBL" id="MFC4348395.1"/>
    </source>
</evidence>
<comment type="caution">
    <text evidence="2">The sequence shown here is derived from an EMBL/GenBank/DDBJ whole genome shotgun (WGS) entry which is preliminary data.</text>
</comment>
<feature type="transmembrane region" description="Helical" evidence="1">
    <location>
        <begin position="151"/>
        <end position="171"/>
    </location>
</feature>
<keyword evidence="1" id="KW-0812">Transmembrane</keyword>
<feature type="transmembrane region" description="Helical" evidence="1">
    <location>
        <begin position="296"/>
        <end position="315"/>
    </location>
</feature>
<keyword evidence="3" id="KW-1185">Reference proteome</keyword>
<organism evidence="2 3">
    <name type="scientific">Kordiimonas lipolytica</name>
    <dbReference type="NCBI Taxonomy" id="1662421"/>
    <lineage>
        <taxon>Bacteria</taxon>
        <taxon>Pseudomonadati</taxon>
        <taxon>Pseudomonadota</taxon>
        <taxon>Alphaproteobacteria</taxon>
        <taxon>Kordiimonadales</taxon>
        <taxon>Kordiimonadaceae</taxon>
        <taxon>Kordiimonas</taxon>
    </lineage>
</organism>
<evidence type="ECO:0000313" key="3">
    <source>
        <dbReference type="Proteomes" id="UP001595776"/>
    </source>
</evidence>
<keyword evidence="1" id="KW-0472">Membrane</keyword>
<dbReference type="EMBL" id="JBHSCR010000007">
    <property type="protein sequence ID" value="MFC4348395.1"/>
    <property type="molecule type" value="Genomic_DNA"/>
</dbReference>
<protein>
    <submittedName>
        <fullName evidence="2">Uncharacterized protein</fullName>
    </submittedName>
</protein>